<dbReference type="Proteomes" id="UP000197032">
    <property type="component" value="Unassembled WGS sequence"/>
</dbReference>
<evidence type="ECO:0000313" key="3">
    <source>
        <dbReference type="Proteomes" id="UP000197032"/>
    </source>
</evidence>
<proteinExistence type="predicted"/>
<dbReference type="Gene3D" id="3.30.70.790">
    <property type="entry name" value="UreE, C-terminal domain"/>
    <property type="match status" value="1"/>
</dbReference>
<accession>A0A1Z5HNA6</accession>
<comment type="caution">
    <text evidence="2">The sequence shown here is derived from an EMBL/GenBank/DDBJ whole genome shotgun (WGS) entry which is preliminary data.</text>
</comment>
<organism evidence="2 3">
    <name type="scientific">Calderihabitans maritimus</name>
    <dbReference type="NCBI Taxonomy" id="1246530"/>
    <lineage>
        <taxon>Bacteria</taxon>
        <taxon>Bacillati</taxon>
        <taxon>Bacillota</taxon>
        <taxon>Clostridia</taxon>
        <taxon>Neomoorellales</taxon>
        <taxon>Calderihabitantaceae</taxon>
        <taxon>Calderihabitans</taxon>
    </lineage>
</organism>
<gene>
    <name evidence="2" type="ORF">KKC1_01650</name>
</gene>
<dbReference type="InterPro" id="IPR011322">
    <property type="entry name" value="N-reg_PII-like_a/b"/>
</dbReference>
<feature type="domain" description="DUF2007" evidence="1">
    <location>
        <begin position="40"/>
        <end position="111"/>
    </location>
</feature>
<dbReference type="OrthoDB" id="1739584at2"/>
<dbReference type="SUPFAM" id="SSF54913">
    <property type="entry name" value="GlnB-like"/>
    <property type="match status" value="1"/>
</dbReference>
<evidence type="ECO:0000313" key="2">
    <source>
        <dbReference type="EMBL" id="GAW91003.1"/>
    </source>
</evidence>
<keyword evidence="3" id="KW-1185">Reference proteome</keyword>
<dbReference type="AlphaFoldDB" id="A0A1Z5HNA6"/>
<dbReference type="RefSeq" id="WP_088552602.1">
    <property type="nucleotide sequence ID" value="NZ_BDGJ01000003.1"/>
</dbReference>
<sequence>MFCPKCKYEYVEGVKECPDCQVALVEELPPEPELEYVDLVTVLKSENPAVIMIAKSILEGAGIRYFAKGERLQDLFALGRFGSGFNPLLGPVEIRVSRDDKEMAEELLKDLK</sequence>
<dbReference type="Pfam" id="PF09413">
    <property type="entry name" value="DUF2007"/>
    <property type="match status" value="1"/>
</dbReference>
<protein>
    <recommendedName>
        <fullName evidence="1">DUF2007 domain-containing protein</fullName>
    </recommendedName>
</protein>
<dbReference type="InterPro" id="IPR018551">
    <property type="entry name" value="DUF2007"/>
</dbReference>
<evidence type="ECO:0000259" key="1">
    <source>
        <dbReference type="Pfam" id="PF09413"/>
    </source>
</evidence>
<reference evidence="3" key="1">
    <citation type="journal article" date="2017" name="Appl. Environ. Microbiol.">
        <title>Genomic analysis of Calderihabitans maritimus KKC1, a thermophilic hydrogenogenic carboxydotrophic bacterium isolated from marine sediment.</title>
        <authorList>
            <person name="Omae K."/>
            <person name="Yoneda Y."/>
            <person name="Fukuyama Y."/>
            <person name="Yoshida T."/>
            <person name="Sako Y."/>
        </authorList>
    </citation>
    <scope>NUCLEOTIDE SEQUENCE [LARGE SCALE GENOMIC DNA]</scope>
    <source>
        <strain evidence="3">KKC1</strain>
    </source>
</reference>
<dbReference type="EMBL" id="BDGJ01000003">
    <property type="protein sequence ID" value="GAW91003.1"/>
    <property type="molecule type" value="Genomic_DNA"/>
</dbReference>
<name>A0A1Z5HNA6_9FIRM</name>